<evidence type="ECO:0000313" key="15">
    <source>
        <dbReference type="Proteomes" id="UP001168528"/>
    </source>
</evidence>
<dbReference type="SUPFAM" id="SSF158472">
    <property type="entry name" value="HAMP domain-like"/>
    <property type="match status" value="1"/>
</dbReference>
<feature type="transmembrane region" description="Helical" evidence="11">
    <location>
        <begin position="7"/>
        <end position="30"/>
    </location>
</feature>
<feature type="transmembrane region" description="Helical" evidence="11">
    <location>
        <begin position="151"/>
        <end position="174"/>
    </location>
</feature>
<dbReference type="PANTHER" id="PTHR45436:SF5">
    <property type="entry name" value="SENSOR HISTIDINE KINASE TRCS"/>
    <property type="match status" value="1"/>
</dbReference>
<evidence type="ECO:0000256" key="2">
    <source>
        <dbReference type="ARBA" id="ARBA00004370"/>
    </source>
</evidence>
<dbReference type="Gene3D" id="6.10.340.10">
    <property type="match status" value="1"/>
</dbReference>
<proteinExistence type="predicted"/>
<dbReference type="CDD" id="cd06225">
    <property type="entry name" value="HAMP"/>
    <property type="match status" value="1"/>
</dbReference>
<dbReference type="EMBL" id="JAUKPO010000003">
    <property type="protein sequence ID" value="MDO1445977.1"/>
    <property type="molecule type" value="Genomic_DNA"/>
</dbReference>
<feature type="domain" description="Histidine kinase" evidence="12">
    <location>
        <begin position="237"/>
        <end position="454"/>
    </location>
</feature>
<evidence type="ECO:0000259" key="13">
    <source>
        <dbReference type="PROSITE" id="PS50885"/>
    </source>
</evidence>
<keyword evidence="4" id="KW-0597">Phosphoprotein</keyword>
<evidence type="ECO:0000256" key="9">
    <source>
        <dbReference type="ARBA" id="ARBA00023012"/>
    </source>
</evidence>
<dbReference type="SUPFAM" id="SSF55874">
    <property type="entry name" value="ATPase domain of HSP90 chaperone/DNA topoisomerase II/histidine kinase"/>
    <property type="match status" value="1"/>
</dbReference>
<comment type="subcellular location">
    <subcellularLocation>
        <location evidence="2">Membrane</location>
    </subcellularLocation>
</comment>
<dbReference type="Pfam" id="PF00672">
    <property type="entry name" value="HAMP"/>
    <property type="match status" value="1"/>
</dbReference>
<evidence type="ECO:0000256" key="10">
    <source>
        <dbReference type="ARBA" id="ARBA00023136"/>
    </source>
</evidence>
<reference evidence="14" key="1">
    <citation type="submission" date="2023-07" db="EMBL/GenBank/DDBJ databases">
        <title>The genome sequence of Rhodocytophaga aerolata KACC 12507.</title>
        <authorList>
            <person name="Zhang X."/>
        </authorList>
    </citation>
    <scope>NUCLEOTIDE SEQUENCE</scope>
    <source>
        <strain evidence="14">KACC 12507</strain>
    </source>
</reference>
<keyword evidence="7 14" id="KW-0418">Kinase</keyword>
<dbReference type="RefSeq" id="WP_302036783.1">
    <property type="nucleotide sequence ID" value="NZ_JAUKPO010000003.1"/>
</dbReference>
<dbReference type="Proteomes" id="UP001168528">
    <property type="component" value="Unassembled WGS sequence"/>
</dbReference>
<evidence type="ECO:0000256" key="1">
    <source>
        <dbReference type="ARBA" id="ARBA00000085"/>
    </source>
</evidence>
<accession>A0ABT8R5D1</accession>
<dbReference type="EC" id="2.7.13.3" evidence="3"/>
<dbReference type="CDD" id="cd00075">
    <property type="entry name" value="HATPase"/>
    <property type="match status" value="1"/>
</dbReference>
<dbReference type="Gene3D" id="3.30.565.10">
    <property type="entry name" value="Histidine kinase-like ATPase, C-terminal domain"/>
    <property type="match status" value="1"/>
</dbReference>
<dbReference type="InterPro" id="IPR036097">
    <property type="entry name" value="HisK_dim/P_sf"/>
</dbReference>
<dbReference type="InterPro" id="IPR003594">
    <property type="entry name" value="HATPase_dom"/>
</dbReference>
<keyword evidence="5" id="KW-0808">Transferase</keyword>
<protein>
    <recommendedName>
        <fullName evidence="3">histidine kinase</fullName>
        <ecNumber evidence="3">2.7.13.3</ecNumber>
    </recommendedName>
</protein>
<evidence type="ECO:0000256" key="7">
    <source>
        <dbReference type="ARBA" id="ARBA00022777"/>
    </source>
</evidence>
<dbReference type="InterPro" id="IPR036890">
    <property type="entry name" value="HATPase_C_sf"/>
</dbReference>
<organism evidence="14 15">
    <name type="scientific">Rhodocytophaga aerolata</name>
    <dbReference type="NCBI Taxonomy" id="455078"/>
    <lineage>
        <taxon>Bacteria</taxon>
        <taxon>Pseudomonadati</taxon>
        <taxon>Bacteroidota</taxon>
        <taxon>Cytophagia</taxon>
        <taxon>Cytophagales</taxon>
        <taxon>Rhodocytophagaceae</taxon>
        <taxon>Rhodocytophaga</taxon>
    </lineage>
</organism>
<dbReference type="SMART" id="SM00304">
    <property type="entry name" value="HAMP"/>
    <property type="match status" value="1"/>
</dbReference>
<dbReference type="Pfam" id="PF00512">
    <property type="entry name" value="HisKA"/>
    <property type="match status" value="1"/>
</dbReference>
<comment type="catalytic activity">
    <reaction evidence="1">
        <text>ATP + protein L-histidine = ADP + protein N-phospho-L-histidine.</text>
        <dbReference type="EC" id="2.7.13.3"/>
    </reaction>
</comment>
<dbReference type="Pfam" id="PF02518">
    <property type="entry name" value="HATPase_c"/>
    <property type="match status" value="1"/>
</dbReference>
<dbReference type="SUPFAM" id="SSF47384">
    <property type="entry name" value="Homodimeric domain of signal transducing histidine kinase"/>
    <property type="match status" value="1"/>
</dbReference>
<dbReference type="GO" id="GO:0016301">
    <property type="term" value="F:kinase activity"/>
    <property type="evidence" value="ECO:0007669"/>
    <property type="project" value="UniProtKB-KW"/>
</dbReference>
<keyword evidence="10 11" id="KW-0472">Membrane</keyword>
<dbReference type="InterPro" id="IPR004358">
    <property type="entry name" value="Sig_transdc_His_kin-like_C"/>
</dbReference>
<evidence type="ECO:0000256" key="5">
    <source>
        <dbReference type="ARBA" id="ARBA00022679"/>
    </source>
</evidence>
<name>A0ABT8R5D1_9BACT</name>
<keyword evidence="15" id="KW-1185">Reference proteome</keyword>
<dbReference type="SMART" id="SM00387">
    <property type="entry name" value="HATPase_c"/>
    <property type="match status" value="1"/>
</dbReference>
<dbReference type="PROSITE" id="PS50885">
    <property type="entry name" value="HAMP"/>
    <property type="match status" value="1"/>
</dbReference>
<dbReference type="InterPro" id="IPR003661">
    <property type="entry name" value="HisK_dim/P_dom"/>
</dbReference>
<feature type="domain" description="HAMP" evidence="13">
    <location>
        <begin position="176"/>
        <end position="229"/>
    </location>
</feature>
<keyword evidence="9" id="KW-0902">Two-component regulatory system</keyword>
<evidence type="ECO:0000256" key="4">
    <source>
        <dbReference type="ARBA" id="ARBA00022553"/>
    </source>
</evidence>
<keyword evidence="6 11" id="KW-0812">Transmembrane</keyword>
<dbReference type="InterPro" id="IPR003660">
    <property type="entry name" value="HAMP_dom"/>
</dbReference>
<evidence type="ECO:0000256" key="8">
    <source>
        <dbReference type="ARBA" id="ARBA00022989"/>
    </source>
</evidence>
<evidence type="ECO:0000313" key="14">
    <source>
        <dbReference type="EMBL" id="MDO1445977.1"/>
    </source>
</evidence>
<dbReference type="PRINTS" id="PR00344">
    <property type="entry name" value="BCTRLSENSOR"/>
</dbReference>
<dbReference type="PROSITE" id="PS50109">
    <property type="entry name" value="HIS_KIN"/>
    <property type="match status" value="1"/>
</dbReference>
<keyword evidence="8 11" id="KW-1133">Transmembrane helix</keyword>
<evidence type="ECO:0000256" key="6">
    <source>
        <dbReference type="ARBA" id="ARBA00022692"/>
    </source>
</evidence>
<evidence type="ECO:0000259" key="12">
    <source>
        <dbReference type="PROSITE" id="PS50109"/>
    </source>
</evidence>
<dbReference type="InterPro" id="IPR005467">
    <property type="entry name" value="His_kinase_dom"/>
</dbReference>
<dbReference type="InterPro" id="IPR050428">
    <property type="entry name" value="TCS_sensor_his_kinase"/>
</dbReference>
<dbReference type="SMART" id="SM00388">
    <property type="entry name" value="HisKA"/>
    <property type="match status" value="1"/>
</dbReference>
<dbReference type="CDD" id="cd00082">
    <property type="entry name" value="HisKA"/>
    <property type="match status" value="1"/>
</dbReference>
<evidence type="ECO:0000256" key="11">
    <source>
        <dbReference type="SAM" id="Phobius"/>
    </source>
</evidence>
<dbReference type="PANTHER" id="PTHR45436">
    <property type="entry name" value="SENSOR HISTIDINE KINASE YKOH"/>
    <property type="match status" value="1"/>
</dbReference>
<comment type="caution">
    <text evidence="14">The sequence shown here is derived from an EMBL/GenBank/DDBJ whole genome shotgun (WGS) entry which is preliminary data.</text>
</comment>
<dbReference type="Gene3D" id="1.10.287.130">
    <property type="match status" value="1"/>
</dbReference>
<gene>
    <name evidence="14" type="ORF">Q0590_06920</name>
</gene>
<evidence type="ECO:0000256" key="3">
    <source>
        <dbReference type="ARBA" id="ARBA00012438"/>
    </source>
</evidence>
<sequence>MKIRNKLTLLFTLLVATILLIFSLSIHYFYTLYRRIEFYNRLEEKAYTTVRLLKENGINAGVLHTIDQNEITSLYEEEVTIYNEKNQAIYDSGNTPFPVTAEFLQQVRDGKTIQLHSGQKEVLAVRYLHDKDNLVIVISAVDKYGFDKVDILTNLLTIGGLASVVLVAVAGWFFSGNVMKPVTTIVRQVKEITASNLSARLETSNNQDELNQLARTFNEMLARLEESFAAQKIFVSHASHELRTPLAILTSQLEVELMQQNLPDLYRAKFESILGEIHMMNTLSNGLLELARASADANSISFSRVRIDEILWQARKELLKKNPDCQIVIDFEEQPNEEDDLIVYGNEALLKRALMNLMENGCKYSASKPVHIWLLFKPENIIIRFKDQGEGISSEDLPHIFEPFYRSHRTRHIAGHGIGLPLALKVIQMHKGSLQIESDEHQGTIATVTLPVVAA</sequence>